<evidence type="ECO:0000313" key="1">
    <source>
        <dbReference type="EMBL" id="GLS73177.1"/>
    </source>
</evidence>
<evidence type="ECO:0000313" key="2">
    <source>
        <dbReference type="Proteomes" id="UP001157440"/>
    </source>
</evidence>
<reference evidence="2" key="1">
    <citation type="journal article" date="2019" name="Int. J. Syst. Evol. Microbiol.">
        <title>The Global Catalogue of Microorganisms (GCM) 10K type strain sequencing project: providing services to taxonomists for standard genome sequencing and annotation.</title>
        <authorList>
            <consortium name="The Broad Institute Genomics Platform"/>
            <consortium name="The Broad Institute Genome Sequencing Center for Infectious Disease"/>
            <person name="Wu L."/>
            <person name="Ma J."/>
        </authorList>
    </citation>
    <scope>NUCLEOTIDE SEQUENCE [LARGE SCALE GENOMIC DNA]</scope>
    <source>
        <strain evidence="2">NBRC 103632</strain>
    </source>
</reference>
<organism evidence="1 2">
    <name type="scientific">Methylobacterium tardum</name>
    <dbReference type="NCBI Taxonomy" id="374432"/>
    <lineage>
        <taxon>Bacteria</taxon>
        <taxon>Pseudomonadati</taxon>
        <taxon>Pseudomonadota</taxon>
        <taxon>Alphaproteobacteria</taxon>
        <taxon>Hyphomicrobiales</taxon>
        <taxon>Methylobacteriaceae</taxon>
        <taxon>Methylobacterium</taxon>
    </lineage>
</organism>
<gene>
    <name evidence="1" type="ORF">GCM10007890_51920</name>
</gene>
<sequence>MIAPALTLALLLATGLITGLGLSIRAEPAASGMEPGRGLI</sequence>
<accession>A0AA37TJA8</accession>
<dbReference type="RefSeq" id="WP_283214847.1">
    <property type="nucleotide sequence ID" value="NZ_BPQZ01000009.1"/>
</dbReference>
<proteinExistence type="predicted"/>
<keyword evidence="2" id="KW-1185">Reference proteome</keyword>
<protein>
    <submittedName>
        <fullName evidence="1">Uncharacterized protein</fullName>
    </submittedName>
</protein>
<dbReference type="AlphaFoldDB" id="A0AA37TJA8"/>
<name>A0AA37TJA8_9HYPH</name>
<comment type="caution">
    <text evidence="1">The sequence shown here is derived from an EMBL/GenBank/DDBJ whole genome shotgun (WGS) entry which is preliminary data.</text>
</comment>
<dbReference type="EMBL" id="BSPL01000024">
    <property type="protein sequence ID" value="GLS73177.1"/>
    <property type="molecule type" value="Genomic_DNA"/>
</dbReference>
<dbReference type="Proteomes" id="UP001157440">
    <property type="component" value="Unassembled WGS sequence"/>
</dbReference>